<evidence type="ECO:0000259" key="1">
    <source>
        <dbReference type="Pfam" id="PF04773"/>
    </source>
</evidence>
<proteinExistence type="predicted"/>
<feature type="domain" description="Protein FecR C-terminal" evidence="2">
    <location>
        <begin position="205"/>
        <end position="263"/>
    </location>
</feature>
<dbReference type="RefSeq" id="WP_106529446.1">
    <property type="nucleotide sequence ID" value="NZ_PYAW01000003.1"/>
</dbReference>
<evidence type="ECO:0000313" key="4">
    <source>
        <dbReference type="Proteomes" id="UP000240971"/>
    </source>
</evidence>
<comment type="caution">
    <text evidence="3">The sequence shown here is derived from an EMBL/GenBank/DDBJ whole genome shotgun (WGS) entry which is preliminary data.</text>
</comment>
<dbReference type="InterPro" id="IPR006860">
    <property type="entry name" value="FecR"/>
</dbReference>
<dbReference type="PROSITE" id="PS51257">
    <property type="entry name" value="PROKAR_LIPOPROTEIN"/>
    <property type="match status" value="1"/>
</dbReference>
<organism evidence="3 4">
    <name type="scientific">Chitinophaga niastensis</name>
    <dbReference type="NCBI Taxonomy" id="536980"/>
    <lineage>
        <taxon>Bacteria</taxon>
        <taxon>Pseudomonadati</taxon>
        <taxon>Bacteroidota</taxon>
        <taxon>Chitinophagia</taxon>
        <taxon>Chitinophagales</taxon>
        <taxon>Chitinophagaceae</taxon>
        <taxon>Chitinophaga</taxon>
    </lineage>
</organism>
<dbReference type="Gene3D" id="2.60.120.1440">
    <property type="match status" value="1"/>
</dbReference>
<dbReference type="Proteomes" id="UP000240971">
    <property type="component" value="Unassembled WGS sequence"/>
</dbReference>
<dbReference type="InterPro" id="IPR032508">
    <property type="entry name" value="FecR_C"/>
</dbReference>
<feature type="domain" description="FecR protein" evidence="1">
    <location>
        <begin position="53"/>
        <end position="146"/>
    </location>
</feature>
<dbReference type="GO" id="GO:0016989">
    <property type="term" value="F:sigma factor antagonist activity"/>
    <property type="evidence" value="ECO:0007669"/>
    <property type="project" value="TreeGrafter"/>
</dbReference>
<dbReference type="Pfam" id="PF16344">
    <property type="entry name" value="FecR_C"/>
    <property type="match status" value="1"/>
</dbReference>
<keyword evidence="4" id="KW-1185">Reference proteome</keyword>
<dbReference type="PANTHER" id="PTHR30273:SF2">
    <property type="entry name" value="PROTEIN FECR"/>
    <property type="match status" value="1"/>
</dbReference>
<accession>A0A2P8HKD5</accession>
<dbReference type="Pfam" id="PF04773">
    <property type="entry name" value="FecR"/>
    <property type="match status" value="1"/>
</dbReference>
<dbReference type="OrthoDB" id="673084at2"/>
<dbReference type="AlphaFoldDB" id="A0A2P8HKD5"/>
<dbReference type="InterPro" id="IPR012373">
    <property type="entry name" value="Ferrdict_sens_TM"/>
</dbReference>
<dbReference type="Gene3D" id="3.55.50.30">
    <property type="match status" value="1"/>
</dbReference>
<gene>
    <name evidence="3" type="ORF">CLV51_103662</name>
</gene>
<evidence type="ECO:0000313" key="3">
    <source>
        <dbReference type="EMBL" id="PSL46681.1"/>
    </source>
</evidence>
<dbReference type="EMBL" id="PYAW01000003">
    <property type="protein sequence ID" value="PSL46681.1"/>
    <property type="molecule type" value="Genomic_DNA"/>
</dbReference>
<sequence>MLLKSDTISRYYSWPDAFILLLVGGIVLSGCKTKAPENTTVKLQTPGTKYITYKGQTGRRTNITLPDSSHVILNSLSVLEVPENYQHGNRAVILDGDAFFTVTPSTDTFTVTSDKLRATVLGTSFKMRSFSSQHGATVNLLTGKIRVNKSYHSASDNQPEILERGQMILANNDIDLMEKETYHPEELETWLSDTLTIKQANPMAVSRILEEWFGVEIEMRGDATKARIITEAAFYNASLEDVLSNLSAQQDFKYKISDNKVVITF</sequence>
<name>A0A2P8HKD5_CHINA</name>
<evidence type="ECO:0000259" key="2">
    <source>
        <dbReference type="Pfam" id="PF16344"/>
    </source>
</evidence>
<reference evidence="3 4" key="1">
    <citation type="submission" date="2018-03" db="EMBL/GenBank/DDBJ databases">
        <title>Genomic Encyclopedia of Archaeal and Bacterial Type Strains, Phase II (KMG-II): from individual species to whole genera.</title>
        <authorList>
            <person name="Goeker M."/>
        </authorList>
    </citation>
    <scope>NUCLEOTIDE SEQUENCE [LARGE SCALE GENOMIC DNA]</scope>
    <source>
        <strain evidence="3 4">DSM 24859</strain>
    </source>
</reference>
<protein>
    <submittedName>
        <fullName evidence="3">FecR family protein</fullName>
    </submittedName>
</protein>
<dbReference type="PANTHER" id="PTHR30273">
    <property type="entry name" value="PERIPLASMIC SIGNAL SENSOR AND SIGMA FACTOR ACTIVATOR FECR-RELATED"/>
    <property type="match status" value="1"/>
</dbReference>